<dbReference type="PANTHER" id="PTHR43003:SF5">
    <property type="entry name" value="DNA-3-METHYLADENINE GLYCOSYLASE"/>
    <property type="match status" value="1"/>
</dbReference>
<sequence length="214" mass="22360">MAEPVLDPPFGAALDRLAARDPALIPIIEAAGPLPERPGRAGFAGLASVVVSQLVSRRSAEAIWQRLVDETGTLDAVRFIALAKGHGPRLGLTAAKADCLSKLAEAILNGKLDLEAVGRLPADQAISALTALKGIGPWTAEVHLLFNAGHPDIFPSGDLALRIAVGRALGIGDRPAAALVSAIARRWSPDRSVAARLFWAFYGRHLAPAADTLP</sequence>
<dbReference type="GO" id="GO:0005737">
    <property type="term" value="C:cytoplasm"/>
    <property type="evidence" value="ECO:0007669"/>
    <property type="project" value="TreeGrafter"/>
</dbReference>
<organism evidence="6 7">
    <name type="scientific">Gellertiella hungarica</name>
    <dbReference type="NCBI Taxonomy" id="1572859"/>
    <lineage>
        <taxon>Bacteria</taxon>
        <taxon>Pseudomonadati</taxon>
        <taxon>Pseudomonadota</taxon>
        <taxon>Alphaproteobacteria</taxon>
        <taxon>Hyphomicrobiales</taxon>
        <taxon>Rhizobiaceae</taxon>
        <taxon>Gellertiella</taxon>
    </lineage>
</organism>
<keyword evidence="6" id="KW-0378">Hydrolase</keyword>
<evidence type="ECO:0000313" key="7">
    <source>
        <dbReference type="Proteomes" id="UP000528286"/>
    </source>
</evidence>
<keyword evidence="3" id="KW-0227">DNA damage</keyword>
<dbReference type="SMART" id="SM00478">
    <property type="entry name" value="ENDO3c"/>
    <property type="match status" value="1"/>
</dbReference>
<dbReference type="GO" id="GO:0008725">
    <property type="term" value="F:DNA-3-methyladenine glycosylase activity"/>
    <property type="evidence" value="ECO:0007669"/>
    <property type="project" value="TreeGrafter"/>
</dbReference>
<dbReference type="GO" id="GO:0006285">
    <property type="term" value="P:base-excision repair, AP site formation"/>
    <property type="evidence" value="ECO:0007669"/>
    <property type="project" value="TreeGrafter"/>
</dbReference>
<accession>A0A7W6NK61</accession>
<proteinExistence type="predicted"/>
<protein>
    <recommendedName>
        <fullName evidence="2">DNA-3-methyladenine glycosylase II</fullName>
        <ecNumber evidence="2">3.2.2.21</ecNumber>
    </recommendedName>
</protein>
<dbReference type="AlphaFoldDB" id="A0A7W6NK61"/>
<comment type="catalytic activity">
    <reaction evidence="1">
        <text>Hydrolysis of alkylated DNA, releasing 3-methyladenine, 3-methylguanine, 7-methylguanine and 7-methyladenine.</text>
        <dbReference type="EC" id="3.2.2.21"/>
    </reaction>
</comment>
<dbReference type="InterPro" id="IPR051912">
    <property type="entry name" value="Alkylbase_DNA_Glycosylase/TA"/>
</dbReference>
<evidence type="ECO:0000259" key="5">
    <source>
        <dbReference type="SMART" id="SM00478"/>
    </source>
</evidence>
<dbReference type="GO" id="GO:0032993">
    <property type="term" value="C:protein-DNA complex"/>
    <property type="evidence" value="ECO:0007669"/>
    <property type="project" value="TreeGrafter"/>
</dbReference>
<evidence type="ECO:0000256" key="3">
    <source>
        <dbReference type="ARBA" id="ARBA00022763"/>
    </source>
</evidence>
<dbReference type="GO" id="GO:0032131">
    <property type="term" value="F:alkylated DNA binding"/>
    <property type="evidence" value="ECO:0007669"/>
    <property type="project" value="TreeGrafter"/>
</dbReference>
<evidence type="ECO:0000256" key="4">
    <source>
        <dbReference type="ARBA" id="ARBA00023204"/>
    </source>
</evidence>
<gene>
    <name evidence="6" type="ORF">GGR23_002306</name>
</gene>
<keyword evidence="7" id="KW-1185">Reference proteome</keyword>
<dbReference type="InterPro" id="IPR011257">
    <property type="entry name" value="DNA_glycosylase"/>
</dbReference>
<dbReference type="InterPro" id="IPR003265">
    <property type="entry name" value="HhH-GPD_domain"/>
</dbReference>
<evidence type="ECO:0000313" key="6">
    <source>
        <dbReference type="EMBL" id="MBB4065105.1"/>
    </source>
</evidence>
<dbReference type="EC" id="3.2.2.21" evidence="2"/>
<name>A0A7W6NK61_9HYPH</name>
<evidence type="ECO:0000256" key="2">
    <source>
        <dbReference type="ARBA" id="ARBA00012000"/>
    </source>
</evidence>
<comment type="caution">
    <text evidence="6">The sequence shown here is derived from an EMBL/GenBank/DDBJ whole genome shotgun (WGS) entry which is preliminary data.</text>
</comment>
<dbReference type="EMBL" id="JACIEZ010000004">
    <property type="protein sequence ID" value="MBB4065105.1"/>
    <property type="molecule type" value="Genomic_DNA"/>
</dbReference>
<dbReference type="GO" id="GO:0006307">
    <property type="term" value="P:DNA alkylation repair"/>
    <property type="evidence" value="ECO:0007669"/>
    <property type="project" value="TreeGrafter"/>
</dbReference>
<dbReference type="Gene3D" id="1.10.340.30">
    <property type="entry name" value="Hypothetical protein, domain 2"/>
    <property type="match status" value="1"/>
</dbReference>
<dbReference type="Proteomes" id="UP000528286">
    <property type="component" value="Unassembled WGS sequence"/>
</dbReference>
<dbReference type="RefSeq" id="WP_183366417.1">
    <property type="nucleotide sequence ID" value="NZ_JACIEZ010000004.1"/>
</dbReference>
<keyword evidence="6" id="KW-0326">Glycosidase</keyword>
<dbReference type="CDD" id="cd00056">
    <property type="entry name" value="ENDO3c"/>
    <property type="match status" value="1"/>
</dbReference>
<dbReference type="SUPFAM" id="SSF48150">
    <property type="entry name" value="DNA-glycosylase"/>
    <property type="match status" value="1"/>
</dbReference>
<feature type="domain" description="HhH-GPD" evidence="5">
    <location>
        <begin position="51"/>
        <end position="202"/>
    </location>
</feature>
<dbReference type="Gene3D" id="1.10.1670.40">
    <property type="match status" value="1"/>
</dbReference>
<dbReference type="PANTHER" id="PTHR43003">
    <property type="entry name" value="DNA-3-METHYLADENINE GLYCOSYLASE"/>
    <property type="match status" value="1"/>
</dbReference>
<dbReference type="GO" id="GO:0043916">
    <property type="term" value="F:DNA-7-methylguanine glycosylase activity"/>
    <property type="evidence" value="ECO:0007669"/>
    <property type="project" value="TreeGrafter"/>
</dbReference>
<reference evidence="6 7" key="1">
    <citation type="submission" date="2020-08" db="EMBL/GenBank/DDBJ databases">
        <title>Genomic Encyclopedia of Type Strains, Phase IV (KMG-IV): sequencing the most valuable type-strain genomes for metagenomic binning, comparative biology and taxonomic classification.</title>
        <authorList>
            <person name="Goeker M."/>
        </authorList>
    </citation>
    <scope>NUCLEOTIDE SEQUENCE [LARGE SCALE GENOMIC DNA]</scope>
    <source>
        <strain evidence="6 7">DSM 29853</strain>
    </source>
</reference>
<evidence type="ECO:0000256" key="1">
    <source>
        <dbReference type="ARBA" id="ARBA00000086"/>
    </source>
</evidence>
<keyword evidence="4" id="KW-0234">DNA repair</keyword>